<accession>D6CKH4</accession>
<dbReference type="GO" id="GO:0004360">
    <property type="term" value="F:glutamine-fructose-6-phosphate transaminase (isomerizing) activity"/>
    <property type="evidence" value="ECO:0007669"/>
    <property type="project" value="UniProtKB-UniRule"/>
</dbReference>
<dbReference type="Gene3D" id="3.60.20.10">
    <property type="entry name" value="Glutamine Phosphoribosylpyrophosphate, subunit 1, domain 1"/>
    <property type="match status" value="1"/>
</dbReference>
<dbReference type="GO" id="GO:0006047">
    <property type="term" value="P:UDP-N-acetylglucosamine metabolic process"/>
    <property type="evidence" value="ECO:0007669"/>
    <property type="project" value="TreeGrafter"/>
</dbReference>
<evidence type="ECO:0000256" key="8">
    <source>
        <dbReference type="ARBA" id="ARBA00022737"/>
    </source>
</evidence>
<dbReference type="HOGENOM" id="CLU_012520_5_2_4"/>
<dbReference type="PROSITE" id="PS51278">
    <property type="entry name" value="GATASE_TYPE_2"/>
    <property type="match status" value="1"/>
</dbReference>
<dbReference type="CDD" id="cd00714">
    <property type="entry name" value="GFAT"/>
    <property type="match status" value="1"/>
</dbReference>
<evidence type="ECO:0000313" key="15">
    <source>
        <dbReference type="Proteomes" id="UP000002372"/>
    </source>
</evidence>
<organism evidence="13 15">
    <name type="scientific">Thiomonas arsenitoxydans (strain DSM 22701 / CIP 110005 / 3As)</name>
    <dbReference type="NCBI Taxonomy" id="426114"/>
    <lineage>
        <taxon>Bacteria</taxon>
        <taxon>Pseudomonadati</taxon>
        <taxon>Pseudomonadota</taxon>
        <taxon>Betaproteobacteria</taxon>
        <taxon>Burkholderiales</taxon>
        <taxon>Thiomonas</taxon>
    </lineage>
</organism>
<dbReference type="NCBIfam" id="NF001484">
    <property type="entry name" value="PRK00331.1"/>
    <property type="match status" value="1"/>
</dbReference>
<keyword evidence="8" id="KW-0677">Repeat</keyword>
<dbReference type="InterPro" id="IPR046348">
    <property type="entry name" value="SIS_dom_sf"/>
</dbReference>
<evidence type="ECO:0000256" key="1">
    <source>
        <dbReference type="ARBA" id="ARBA00001031"/>
    </source>
</evidence>
<feature type="active site" description="Nucleophile; for GATase activity" evidence="10">
    <location>
        <position position="2"/>
    </location>
</feature>
<evidence type="ECO:0000256" key="9">
    <source>
        <dbReference type="ARBA" id="ARBA00022962"/>
    </source>
</evidence>
<reference evidence="14 16" key="3">
    <citation type="submission" date="2015-03" db="EMBL/GenBank/DDBJ databases">
        <authorList>
            <person name="Regsiter A."/>
            <person name="william w."/>
        </authorList>
    </citation>
    <scope>NUCLEOTIDE SEQUENCE [LARGE SCALE GENOMIC DNA]</scope>
    <source>
        <strain evidence="14 16">CB1</strain>
    </source>
</reference>
<dbReference type="InterPro" id="IPR005855">
    <property type="entry name" value="GFAT"/>
</dbReference>
<reference evidence="13" key="2">
    <citation type="submission" date="2010-07" db="EMBL/GenBank/DDBJ databases">
        <authorList>
            <person name="Genoscope - CEA"/>
        </authorList>
    </citation>
    <scope>NUCLEOTIDE SEQUENCE</scope>
    <source>
        <strain evidence="13">3As</strain>
    </source>
</reference>
<dbReference type="PANTHER" id="PTHR10937">
    <property type="entry name" value="GLUCOSAMINE--FRUCTOSE-6-PHOSPHATE AMINOTRANSFERASE, ISOMERIZING"/>
    <property type="match status" value="1"/>
</dbReference>
<dbReference type="InterPro" id="IPR035490">
    <property type="entry name" value="GlmS/FrlB_SIS"/>
</dbReference>
<feature type="domain" description="SIS" evidence="12">
    <location>
        <begin position="460"/>
        <end position="601"/>
    </location>
</feature>
<reference evidence="15" key="1">
    <citation type="journal article" date="2010" name="PLoS Genet.">
        <title>Structure, function, and evolution of the Thiomonas spp. genome.</title>
        <authorList>
            <person name="Arsene-Ploetze F."/>
            <person name="Koechler S."/>
            <person name="Marchal M."/>
            <person name="Coppee J.Y."/>
            <person name="Chandler M."/>
            <person name="Bonnefoy V."/>
            <person name="Brochier-Armanet C."/>
            <person name="Barakat M."/>
            <person name="Barbe V."/>
            <person name="Battaglia-Brunet F."/>
            <person name="Bruneel O."/>
            <person name="Bryan C.G."/>
            <person name="Cleiss-Arnold J."/>
            <person name="Cruveiller S."/>
            <person name="Erhardt M."/>
            <person name="Heinrich-Salmeron A."/>
            <person name="Hommais F."/>
            <person name="Joulian C."/>
            <person name="Krin E."/>
            <person name="Lieutaud A."/>
            <person name="Lievremont D."/>
            <person name="Michel C."/>
            <person name="Muller D."/>
            <person name="Ortet P."/>
            <person name="Proux C."/>
            <person name="Siguier P."/>
            <person name="Roche D."/>
            <person name="Rouy Z."/>
            <person name="Salvignol G."/>
            <person name="Slyemi D."/>
            <person name="Talla E."/>
            <person name="Weiss S."/>
            <person name="Weissenbach J."/>
            <person name="Medigue C."/>
            <person name="Bertin P.N."/>
        </authorList>
    </citation>
    <scope>NUCLEOTIDE SEQUENCE [LARGE SCALE GENOMIC DNA]</scope>
    <source>
        <strain evidence="15">DSM 22701 / CIP 110005 / 3As</strain>
    </source>
</reference>
<dbReference type="CDD" id="cd05008">
    <property type="entry name" value="SIS_GlmS_GlmD_1"/>
    <property type="match status" value="1"/>
</dbReference>
<dbReference type="FunFam" id="3.60.20.10:FF:000006">
    <property type="entry name" value="Glutamine--fructose-6-phosphate aminotransferase [isomerizing]"/>
    <property type="match status" value="1"/>
</dbReference>
<dbReference type="eggNOG" id="COG0449">
    <property type="taxonomic scope" value="Bacteria"/>
</dbReference>
<dbReference type="InterPro" id="IPR029055">
    <property type="entry name" value="Ntn_hydrolases_N"/>
</dbReference>
<dbReference type="GO" id="GO:0006002">
    <property type="term" value="P:fructose 6-phosphate metabolic process"/>
    <property type="evidence" value="ECO:0007669"/>
    <property type="project" value="TreeGrafter"/>
</dbReference>
<keyword evidence="7 10" id="KW-0808">Transferase</keyword>
<evidence type="ECO:0000256" key="4">
    <source>
        <dbReference type="ARBA" id="ARBA00016090"/>
    </source>
</evidence>
<dbReference type="InterPro" id="IPR047084">
    <property type="entry name" value="GFAT_N"/>
</dbReference>
<dbReference type="GO" id="GO:0005975">
    <property type="term" value="P:carbohydrate metabolic process"/>
    <property type="evidence" value="ECO:0007669"/>
    <property type="project" value="UniProtKB-UniRule"/>
</dbReference>
<evidence type="ECO:0000313" key="13">
    <source>
        <dbReference type="EMBL" id="CAZ87442.1"/>
    </source>
</evidence>
<dbReference type="FunFam" id="3.40.50.10490:FF:000001">
    <property type="entry name" value="Glutamine--fructose-6-phosphate aminotransferase [isomerizing]"/>
    <property type="match status" value="1"/>
</dbReference>
<dbReference type="GO" id="GO:0006487">
    <property type="term" value="P:protein N-linked glycosylation"/>
    <property type="evidence" value="ECO:0007669"/>
    <property type="project" value="TreeGrafter"/>
</dbReference>
<evidence type="ECO:0000256" key="5">
    <source>
        <dbReference type="ARBA" id="ARBA00022490"/>
    </source>
</evidence>
<dbReference type="Pfam" id="PF13522">
    <property type="entry name" value="GATase_6"/>
    <property type="match status" value="1"/>
</dbReference>
<dbReference type="Gene3D" id="3.40.50.10490">
    <property type="entry name" value="Glucose-6-phosphate isomerase like protein, domain 1"/>
    <property type="match status" value="2"/>
</dbReference>
<keyword evidence="5 10" id="KW-0963">Cytoplasm</keyword>
<name>D6CKH4_THIA3</name>
<gene>
    <name evidence="10 13" type="primary">glmS</name>
    <name evidence="13" type="ordered locus">THI_0724</name>
    <name evidence="14" type="ORF">THICB1_100573</name>
</gene>
<dbReference type="RefSeq" id="WP_013104800.1">
    <property type="nucleotide sequence ID" value="NC_014145.1"/>
</dbReference>
<feature type="domain" description="SIS" evidence="12">
    <location>
        <begin position="287"/>
        <end position="427"/>
    </location>
</feature>
<protein>
    <recommendedName>
        <fullName evidence="4 10">Glutamine--fructose-6-phosphate aminotransferase [isomerizing]</fullName>
        <ecNumber evidence="3 10">2.6.1.16</ecNumber>
    </recommendedName>
    <alternativeName>
        <fullName evidence="10">D-fructose-6-phosphate amidotransferase</fullName>
    </alternativeName>
    <alternativeName>
        <fullName evidence="10">GFAT</fullName>
    </alternativeName>
    <alternativeName>
        <fullName evidence="10">Glucosamine-6-phosphate synthase</fullName>
    </alternativeName>
    <alternativeName>
        <fullName evidence="10">Hexosephosphate aminotransferase</fullName>
    </alternativeName>
    <alternativeName>
        <fullName evidence="10">L-glutamine--D-fructose-6-phosphate amidotransferase</fullName>
    </alternativeName>
</protein>
<feature type="active site" description="For Fru-6P isomerization activity" evidence="10">
    <location>
        <position position="606"/>
    </location>
</feature>
<dbReference type="PROSITE" id="PS51464">
    <property type="entry name" value="SIS"/>
    <property type="match status" value="2"/>
</dbReference>
<dbReference type="SUPFAM" id="SSF56235">
    <property type="entry name" value="N-terminal nucleophile aminohydrolases (Ntn hydrolases)"/>
    <property type="match status" value="1"/>
</dbReference>
<proteinExistence type="inferred from homology"/>
<evidence type="ECO:0000259" key="12">
    <source>
        <dbReference type="PROSITE" id="PS51464"/>
    </source>
</evidence>
<dbReference type="Proteomes" id="UP000078599">
    <property type="component" value="Unassembled WGS sequence"/>
</dbReference>
<dbReference type="InterPro" id="IPR035466">
    <property type="entry name" value="GlmS/AgaS_SIS"/>
</dbReference>
<dbReference type="KEGG" id="thi:THI_0724"/>
<comment type="function">
    <text evidence="10">Catalyzes the first step in hexosamine metabolism, converting fructose-6P into glucosamine-6P using glutamine as a nitrogen source.</text>
</comment>
<dbReference type="EMBL" id="FP475956">
    <property type="protein sequence ID" value="CAZ87442.1"/>
    <property type="molecule type" value="Genomic_DNA"/>
</dbReference>
<evidence type="ECO:0000256" key="6">
    <source>
        <dbReference type="ARBA" id="ARBA00022576"/>
    </source>
</evidence>
<dbReference type="Pfam" id="PF01380">
    <property type="entry name" value="SIS"/>
    <property type="match status" value="2"/>
</dbReference>
<evidence type="ECO:0000313" key="16">
    <source>
        <dbReference type="Proteomes" id="UP000078599"/>
    </source>
</evidence>
<evidence type="ECO:0000313" key="14">
    <source>
        <dbReference type="EMBL" id="CQR27311.1"/>
    </source>
</evidence>
<dbReference type="Proteomes" id="UP000002372">
    <property type="component" value="Chromosome"/>
</dbReference>
<dbReference type="EMBL" id="CTRI01000002">
    <property type="protein sequence ID" value="CQR27311.1"/>
    <property type="molecule type" value="Genomic_DNA"/>
</dbReference>
<evidence type="ECO:0000259" key="11">
    <source>
        <dbReference type="PROSITE" id="PS51278"/>
    </source>
</evidence>
<keyword evidence="6 10" id="KW-0032">Aminotransferase</keyword>
<dbReference type="NCBIfam" id="TIGR01135">
    <property type="entry name" value="glmS"/>
    <property type="match status" value="1"/>
</dbReference>
<keyword evidence="16" id="KW-1185">Reference proteome</keyword>
<sequence>MCGIVGAVAQRNIVPVLIEGLRRLEYRGYDSCGVAVYADGQLQRARSVSRVAELDAQTHDLQAFTGIAHTRWATHGAPTTRNAHPHFSAGPNTSSQSAHIAVVHNGIIENYEALRAMLQSDGYQFESQTDTEVIAHLIDHLYAGDLFEAVQAATQQLHGAYAIAVFSREEPHRIIGARDGSPLVVGLGQNENFLASDALALAGTTDQFIFLEDGDVADLQLGKVWIVDRAHKPVEREVRTITAYTAAVELGPYRHFMQKEIFEQPRAIADTLDGIQAITPALFGAQAESVFPSISGVRILACGTSFYAGLTAKYWIESIARVPVEVEVASEYRYRDSVPDPSALVVVISQSGETADTLAALKHAKQLGHTHTLAVVNVATSAMARETAMQFFTRAGAEIGVASTKAFTTQLVALYLLAGALARAKGRLSDEAETTMLTSLRHLPAAVQSVLALEPQIIAWAEQFARRENALFLGRGMHYPIALEGALKLKEITYIHAEAYPAGELKHGPLALVTEAMPVVAVAPRDALLDKLKSNLQEVRARGGELYVFADADGQIEASEGVHLIRLPEHYGALSPILHVVPLQLLAYHTATARGTDVDKPRNLAKSVTVE</sequence>
<comment type="subunit">
    <text evidence="10">Homodimer.</text>
</comment>
<dbReference type="GO" id="GO:0046349">
    <property type="term" value="P:amino sugar biosynthetic process"/>
    <property type="evidence" value="ECO:0007669"/>
    <property type="project" value="UniProtKB-ARBA"/>
</dbReference>
<dbReference type="PANTHER" id="PTHR10937:SF0">
    <property type="entry name" value="GLUTAMINE--FRUCTOSE-6-PHOSPHATE TRANSAMINASE (ISOMERIZING)"/>
    <property type="match status" value="1"/>
</dbReference>
<comment type="subcellular location">
    <subcellularLocation>
        <location evidence="2 10">Cytoplasm</location>
    </subcellularLocation>
</comment>
<dbReference type="InterPro" id="IPR001347">
    <property type="entry name" value="SIS_dom"/>
</dbReference>
<dbReference type="FunFam" id="3.40.50.10490:FF:000002">
    <property type="entry name" value="Glutamine--fructose-6-phosphate aminotransferase [isomerizing]"/>
    <property type="match status" value="1"/>
</dbReference>
<evidence type="ECO:0000256" key="7">
    <source>
        <dbReference type="ARBA" id="ARBA00022679"/>
    </source>
</evidence>
<keyword evidence="9" id="KW-0315">Glutamine amidotransferase</keyword>
<feature type="initiator methionine" description="Removed" evidence="10">
    <location>
        <position position="1"/>
    </location>
</feature>
<dbReference type="EC" id="2.6.1.16" evidence="3 10"/>
<dbReference type="HAMAP" id="MF_00164">
    <property type="entry name" value="GlmS"/>
    <property type="match status" value="1"/>
</dbReference>
<dbReference type="GO" id="GO:0097367">
    <property type="term" value="F:carbohydrate derivative binding"/>
    <property type="evidence" value="ECO:0007669"/>
    <property type="project" value="InterPro"/>
</dbReference>
<evidence type="ECO:0000256" key="3">
    <source>
        <dbReference type="ARBA" id="ARBA00012916"/>
    </source>
</evidence>
<dbReference type="OrthoDB" id="9761808at2"/>
<feature type="domain" description="Glutamine amidotransferase type-2" evidence="11">
    <location>
        <begin position="2"/>
        <end position="222"/>
    </location>
</feature>
<dbReference type="AlphaFoldDB" id="D6CKH4"/>
<dbReference type="CDD" id="cd05009">
    <property type="entry name" value="SIS_GlmS_GlmD_2"/>
    <property type="match status" value="1"/>
</dbReference>
<dbReference type="InterPro" id="IPR017932">
    <property type="entry name" value="GATase_2_dom"/>
</dbReference>
<evidence type="ECO:0000256" key="2">
    <source>
        <dbReference type="ARBA" id="ARBA00004496"/>
    </source>
</evidence>
<dbReference type="SUPFAM" id="SSF53697">
    <property type="entry name" value="SIS domain"/>
    <property type="match status" value="1"/>
</dbReference>
<evidence type="ECO:0000256" key="10">
    <source>
        <dbReference type="HAMAP-Rule" id="MF_00164"/>
    </source>
</evidence>
<dbReference type="GO" id="GO:0005829">
    <property type="term" value="C:cytosol"/>
    <property type="evidence" value="ECO:0007669"/>
    <property type="project" value="TreeGrafter"/>
</dbReference>
<comment type="catalytic activity">
    <reaction evidence="1 10">
        <text>D-fructose 6-phosphate + L-glutamine = D-glucosamine 6-phosphate + L-glutamate</text>
        <dbReference type="Rhea" id="RHEA:13237"/>
        <dbReference type="ChEBI" id="CHEBI:29985"/>
        <dbReference type="ChEBI" id="CHEBI:58359"/>
        <dbReference type="ChEBI" id="CHEBI:58725"/>
        <dbReference type="ChEBI" id="CHEBI:61527"/>
        <dbReference type="EC" id="2.6.1.16"/>
    </reaction>
</comment>